<accession>A0A0K8S8C0</accession>
<sequence length="109" mass="12408">PYSRINCCPSRQFNRRSSLNRRCFQEQENLCSYSSPSTGTTFYSSSLKHNLTSLILPSNAIQSVNLIPPGTTVENDLPIHQLQVFPHLRPPIQTFAGSTFTDFQRLFED</sequence>
<feature type="non-terminal residue" evidence="1">
    <location>
        <position position="1"/>
    </location>
</feature>
<name>A0A0K8S8C0_LYGHE</name>
<evidence type="ECO:0000313" key="1">
    <source>
        <dbReference type="EMBL" id="JAG49518.1"/>
    </source>
</evidence>
<proteinExistence type="predicted"/>
<protein>
    <submittedName>
        <fullName evidence="1">Uncharacterized protein</fullName>
    </submittedName>
</protein>
<dbReference type="EMBL" id="GBRD01016308">
    <property type="protein sequence ID" value="JAG49518.1"/>
    <property type="molecule type" value="Transcribed_RNA"/>
</dbReference>
<dbReference type="AlphaFoldDB" id="A0A0K8S8C0"/>
<reference evidence="1" key="1">
    <citation type="submission" date="2014-09" db="EMBL/GenBank/DDBJ databases">
        <authorList>
            <person name="Magalhaes I.L.F."/>
            <person name="Oliveira U."/>
            <person name="Santos F.R."/>
            <person name="Vidigal T.H.D.A."/>
            <person name="Brescovit A.D."/>
            <person name="Santos A.J."/>
        </authorList>
    </citation>
    <scope>NUCLEOTIDE SEQUENCE</scope>
</reference>
<organism evidence="1">
    <name type="scientific">Lygus hesperus</name>
    <name type="common">Western plant bug</name>
    <dbReference type="NCBI Taxonomy" id="30085"/>
    <lineage>
        <taxon>Eukaryota</taxon>
        <taxon>Metazoa</taxon>
        <taxon>Ecdysozoa</taxon>
        <taxon>Arthropoda</taxon>
        <taxon>Hexapoda</taxon>
        <taxon>Insecta</taxon>
        <taxon>Pterygota</taxon>
        <taxon>Neoptera</taxon>
        <taxon>Paraneoptera</taxon>
        <taxon>Hemiptera</taxon>
        <taxon>Heteroptera</taxon>
        <taxon>Panheteroptera</taxon>
        <taxon>Cimicomorpha</taxon>
        <taxon>Miridae</taxon>
        <taxon>Mirini</taxon>
        <taxon>Lygus</taxon>
    </lineage>
</organism>